<dbReference type="InterPro" id="IPR024535">
    <property type="entry name" value="RHGA/B-epi-like_pectate_lyase"/>
</dbReference>
<dbReference type="EMBL" id="CP099418">
    <property type="protein sequence ID" value="USW48104.1"/>
    <property type="molecule type" value="Genomic_DNA"/>
</dbReference>
<dbReference type="Gene3D" id="2.160.20.10">
    <property type="entry name" value="Single-stranded right-handed beta-helix, Pectin lyase-like"/>
    <property type="match status" value="2"/>
</dbReference>
<feature type="domain" description="Rhamnogalacturonase A/B/Epimerase-like pectate lyase" evidence="2">
    <location>
        <begin position="441"/>
        <end position="505"/>
    </location>
</feature>
<keyword evidence="4" id="KW-1185">Reference proteome</keyword>
<dbReference type="AlphaFoldDB" id="A0A9Q9EFP0"/>
<dbReference type="CDD" id="cd23668">
    <property type="entry name" value="GH55_beta13glucanase-like"/>
    <property type="match status" value="1"/>
</dbReference>
<dbReference type="FunFam" id="2.160.20.10:FF:000049">
    <property type="entry name" value="Putative exo-beta-1,3-glucanase"/>
    <property type="match status" value="1"/>
</dbReference>
<feature type="domain" description="Rhamnogalacturonase A/B/Epimerase-like pectate lyase" evidence="2">
    <location>
        <begin position="105"/>
        <end position="321"/>
    </location>
</feature>
<dbReference type="GO" id="GO:0016829">
    <property type="term" value="F:lyase activity"/>
    <property type="evidence" value="ECO:0007669"/>
    <property type="project" value="UniProtKB-KW"/>
</dbReference>
<name>A0A9Q9EFP0_9PEZI</name>
<keyword evidence="3" id="KW-0456">Lyase</keyword>
<dbReference type="GO" id="GO:0004650">
    <property type="term" value="F:polygalacturonase activity"/>
    <property type="evidence" value="ECO:0007669"/>
    <property type="project" value="InterPro"/>
</dbReference>
<dbReference type="PANTHER" id="PTHR33928">
    <property type="entry name" value="POLYGALACTURONASE QRT3"/>
    <property type="match status" value="1"/>
</dbReference>
<reference evidence="3" key="1">
    <citation type="submission" date="2022-06" db="EMBL/GenBank/DDBJ databases">
        <title>Complete genome sequences of two strains of the flax pathogen Septoria linicola.</title>
        <authorList>
            <person name="Lapalu N."/>
            <person name="Simon A."/>
            <person name="Demenou B."/>
            <person name="Paumier D."/>
            <person name="Guillot M.-P."/>
            <person name="Gout L."/>
            <person name="Valade R."/>
        </authorList>
    </citation>
    <scope>NUCLEOTIDE SEQUENCE</scope>
    <source>
        <strain evidence="3">SE15195</strain>
    </source>
</reference>
<organism evidence="3 4">
    <name type="scientific">Septoria linicola</name>
    <dbReference type="NCBI Taxonomy" id="215465"/>
    <lineage>
        <taxon>Eukaryota</taxon>
        <taxon>Fungi</taxon>
        <taxon>Dikarya</taxon>
        <taxon>Ascomycota</taxon>
        <taxon>Pezizomycotina</taxon>
        <taxon>Dothideomycetes</taxon>
        <taxon>Dothideomycetidae</taxon>
        <taxon>Mycosphaerellales</taxon>
        <taxon>Mycosphaerellaceae</taxon>
        <taxon>Septoria</taxon>
    </lineage>
</organism>
<feature type="signal peptide" evidence="1">
    <location>
        <begin position="1"/>
        <end position="18"/>
    </location>
</feature>
<dbReference type="Pfam" id="PF12708">
    <property type="entry name" value="Pect-lyase_RHGA_epim"/>
    <property type="match status" value="2"/>
</dbReference>
<evidence type="ECO:0000313" key="4">
    <source>
        <dbReference type="Proteomes" id="UP001056384"/>
    </source>
</evidence>
<dbReference type="PANTHER" id="PTHR33928:SF2">
    <property type="entry name" value="PECTATE LYASE SUPERFAMILY PROTEIN DOMAIN-CONTAINING PROTEIN-RELATED"/>
    <property type="match status" value="1"/>
</dbReference>
<dbReference type="SUPFAM" id="SSF51126">
    <property type="entry name" value="Pectin lyase-like"/>
    <property type="match status" value="2"/>
</dbReference>
<accession>A0A9Q9EFP0</accession>
<feature type="chain" id="PRO_5040235257" evidence="1">
    <location>
        <begin position="19"/>
        <end position="810"/>
    </location>
</feature>
<dbReference type="InterPro" id="IPR012334">
    <property type="entry name" value="Pectin_lyas_fold"/>
</dbReference>
<sequence length="810" mass="88194">MRSFIDLSLLFSIPFLLSQDFASAHNHKHAHPNGEVSAIQRNYTDRNISDPTWMPAEKLLSSNASLNKCYAAGHDDRNGYWLADLAARDQGTSPFLVNGQDYRVFRNVKDYGALGDGQTDDTDAFNRAITEQSRRGGGRGRGGYTGQPALIWVPSGTYIISSTVQLFIGTQVIGDPLDLPIIKASPIMRNKTHLISAYDFGQPSTTNFYMGIRNVVLDTRDVAADKTIWCLNWAVSQATSLFNVEMLMPTNSKHIGIEMDGGDSGGGSGLFMSDLSFSGGLIGLHFNNQQYALRSLKFENVETAIAIKHAFTVTMQDIHCSSVSICVDAGINDVPGSISLIDSACDNCAIVVNGTDSILLENLDIRSSGPILQVNGTDQRVGDLTGKTYVLGNSYADDAKVPHSNGSVIAYTDRGRHLVDEDGQYFFKRHPQYTDLPGSAFASVKDAGAKGDGVTDDTQAIQDALLVNVDCRITYFPQGVYLVTDTIYVPPGSRLVGQVLTIITASGEHFGDGDSPQPMIRVGEPGEVGVAEFSDLLFTAADVLPGLILVEVNLAGSQQGDVSFHNVHYRIGGATDSLLQTKCQEESKPCKAAFMVLYLRETSSTYIENSWLWTADHDLDDTYNQQIGTGRGLYIEASKGPTWLVGTGSEHHTFYAYQFRDAQNVFAALMQVESPYWQPTPQAPAPWTPDVATWHDPDFSTCQRNISQCSMQWALRMLGSETQTVNIYGMGVWVFFNGPNYGACSGPKGSCQVNVVEIDAEHGFVMYNLNTKSVLNMITRSNGTVVATQNENNGSWGGVVVAYGNDSIRP</sequence>
<dbReference type="InterPro" id="IPR039279">
    <property type="entry name" value="QRT3-like"/>
</dbReference>
<evidence type="ECO:0000259" key="2">
    <source>
        <dbReference type="Pfam" id="PF12708"/>
    </source>
</evidence>
<evidence type="ECO:0000313" key="3">
    <source>
        <dbReference type="EMBL" id="USW48104.1"/>
    </source>
</evidence>
<proteinExistence type="predicted"/>
<gene>
    <name evidence="3" type="ORF">Slin15195_G014230</name>
</gene>
<keyword evidence="1" id="KW-0732">Signal</keyword>
<dbReference type="Proteomes" id="UP001056384">
    <property type="component" value="Chromosome 1"/>
</dbReference>
<dbReference type="InterPro" id="IPR011050">
    <property type="entry name" value="Pectin_lyase_fold/virulence"/>
</dbReference>
<evidence type="ECO:0000256" key="1">
    <source>
        <dbReference type="SAM" id="SignalP"/>
    </source>
</evidence>
<protein>
    <submittedName>
        <fullName evidence="3">Pectate lyase superfamily protein</fullName>
    </submittedName>
</protein>